<dbReference type="EMBL" id="PKPP01002491">
    <property type="protein sequence ID" value="PWA74912.1"/>
    <property type="molecule type" value="Genomic_DNA"/>
</dbReference>
<dbReference type="PROSITE" id="PS51767">
    <property type="entry name" value="PEPTIDASE_A1"/>
    <property type="match status" value="1"/>
</dbReference>
<name>A0A2U1NN29_ARTAN</name>
<dbReference type="InterPro" id="IPR021109">
    <property type="entry name" value="Peptidase_aspartic_dom_sf"/>
</dbReference>
<keyword evidence="2 10" id="KW-0645">Protease</keyword>
<evidence type="ECO:0000256" key="7">
    <source>
        <dbReference type="ARBA" id="ARBA00023180"/>
    </source>
</evidence>
<reference evidence="12 13" key="1">
    <citation type="journal article" date="2018" name="Mol. Plant">
        <title>The genome of Artemisia annua provides insight into the evolution of Asteraceae family and artemisinin biosynthesis.</title>
        <authorList>
            <person name="Shen Q."/>
            <person name="Zhang L."/>
            <person name="Liao Z."/>
            <person name="Wang S."/>
            <person name="Yan T."/>
            <person name="Shi P."/>
            <person name="Liu M."/>
            <person name="Fu X."/>
            <person name="Pan Q."/>
            <person name="Wang Y."/>
            <person name="Lv Z."/>
            <person name="Lu X."/>
            <person name="Zhang F."/>
            <person name="Jiang W."/>
            <person name="Ma Y."/>
            <person name="Chen M."/>
            <person name="Hao X."/>
            <person name="Li L."/>
            <person name="Tang Y."/>
            <person name="Lv G."/>
            <person name="Zhou Y."/>
            <person name="Sun X."/>
            <person name="Brodelius P.E."/>
            <person name="Rose J.K.C."/>
            <person name="Tang K."/>
        </authorList>
    </citation>
    <scope>NUCLEOTIDE SEQUENCE [LARGE SCALE GENOMIC DNA]</scope>
    <source>
        <strain evidence="13">cv. Huhao1</strain>
        <tissue evidence="12">Leaf</tissue>
    </source>
</reference>
<dbReference type="STRING" id="35608.A0A2U1NN29"/>
<dbReference type="PRINTS" id="PR00792">
    <property type="entry name" value="PEPSIN"/>
</dbReference>
<dbReference type="Pfam" id="PF00026">
    <property type="entry name" value="Asp"/>
    <property type="match status" value="1"/>
</dbReference>
<evidence type="ECO:0000259" key="11">
    <source>
        <dbReference type="PROSITE" id="PS51767"/>
    </source>
</evidence>
<evidence type="ECO:0000256" key="5">
    <source>
        <dbReference type="ARBA" id="ARBA00023145"/>
    </source>
</evidence>
<gene>
    <name evidence="12" type="ORF">CTI12_AA227310</name>
</gene>
<evidence type="ECO:0000313" key="12">
    <source>
        <dbReference type="EMBL" id="PWA74912.1"/>
    </source>
</evidence>
<evidence type="ECO:0000313" key="13">
    <source>
        <dbReference type="Proteomes" id="UP000245207"/>
    </source>
</evidence>
<dbReference type="PROSITE" id="PS00141">
    <property type="entry name" value="ASP_PROTEASE"/>
    <property type="match status" value="2"/>
</dbReference>
<dbReference type="GO" id="GO:0006508">
    <property type="term" value="P:proteolysis"/>
    <property type="evidence" value="ECO:0007669"/>
    <property type="project" value="UniProtKB-KW"/>
</dbReference>
<keyword evidence="6 9" id="KW-1015">Disulfide bond</keyword>
<dbReference type="PANTHER" id="PTHR47966:SF76">
    <property type="entry name" value="ASPARTIC PROTEINASE A1"/>
    <property type="match status" value="1"/>
</dbReference>
<evidence type="ECO:0000256" key="9">
    <source>
        <dbReference type="PIRSR" id="PIRSR601461-2"/>
    </source>
</evidence>
<evidence type="ECO:0000256" key="1">
    <source>
        <dbReference type="ARBA" id="ARBA00007447"/>
    </source>
</evidence>
<feature type="active site" evidence="8">
    <location>
        <position position="101"/>
    </location>
</feature>
<keyword evidence="3 10" id="KW-0064">Aspartyl protease</keyword>
<keyword evidence="13" id="KW-1185">Reference proteome</keyword>
<dbReference type="InterPro" id="IPR001461">
    <property type="entry name" value="Aspartic_peptidase_A1"/>
</dbReference>
<keyword evidence="7" id="KW-0325">Glycoprotein</keyword>
<feature type="disulfide bond" evidence="9">
    <location>
        <begin position="114"/>
        <end position="120"/>
    </location>
</feature>
<evidence type="ECO:0000256" key="3">
    <source>
        <dbReference type="ARBA" id="ARBA00022750"/>
    </source>
</evidence>
<dbReference type="PANTHER" id="PTHR47966">
    <property type="entry name" value="BETA-SITE APP-CLEAVING ENZYME, ISOFORM A-RELATED"/>
    <property type="match status" value="1"/>
</dbReference>
<proteinExistence type="inferred from homology"/>
<sequence>MGRHYHKAGAIFLFCLLFLYPCIILSASTDGYLRIKLKKLKQNDASRVVSHSILSLRLHHENNSSGSNGLDIIRLKNSMDTQYYGEIGVGTPPQTFTVVFDTGSSNLWVPSSKCYFWMSCYVHSKYSSRMSTTYKRNGKSASIEYGSGSISGYFSKDDIRVGDLVIKDQEFIEATTEPGFVFVTGKFDGILGLGFKEIYVGNDIPVWDNMMKQGLVKDPLFSFWLNRHANEKKGGEIVFGGIDPNHHEGNHTFVPVTRKGYWQFNFEDVLINGKSMGFCQNGCSAIADSGTSLITGPTSIINEINNAIGVKSFASQRSKSAVRRQGKMLRDPLSDHKLNERHLGAMEDLFDGCPNVESMPNISFTIGGKDFVLSPDEYLVKDSEGDHASCASGFMPLDAPSPLWILGDVFMGSYHTVFDYGNLRVGFAKAV</sequence>
<organism evidence="12 13">
    <name type="scientific">Artemisia annua</name>
    <name type="common">Sweet wormwood</name>
    <dbReference type="NCBI Taxonomy" id="35608"/>
    <lineage>
        <taxon>Eukaryota</taxon>
        <taxon>Viridiplantae</taxon>
        <taxon>Streptophyta</taxon>
        <taxon>Embryophyta</taxon>
        <taxon>Tracheophyta</taxon>
        <taxon>Spermatophyta</taxon>
        <taxon>Magnoliopsida</taxon>
        <taxon>eudicotyledons</taxon>
        <taxon>Gunneridae</taxon>
        <taxon>Pentapetalae</taxon>
        <taxon>asterids</taxon>
        <taxon>campanulids</taxon>
        <taxon>Asterales</taxon>
        <taxon>Asteraceae</taxon>
        <taxon>Asteroideae</taxon>
        <taxon>Anthemideae</taxon>
        <taxon>Artemisiinae</taxon>
        <taxon>Artemisia</taxon>
    </lineage>
</organism>
<dbReference type="InterPro" id="IPR001969">
    <property type="entry name" value="Aspartic_peptidase_AS"/>
</dbReference>
<evidence type="ECO:0000256" key="4">
    <source>
        <dbReference type="ARBA" id="ARBA00022801"/>
    </source>
</evidence>
<dbReference type="OrthoDB" id="771136at2759"/>
<comment type="caution">
    <text evidence="12">The sequence shown here is derived from an EMBL/GenBank/DDBJ whole genome shotgun (WGS) entry which is preliminary data.</text>
</comment>
<dbReference type="InterPro" id="IPR033121">
    <property type="entry name" value="PEPTIDASE_A1"/>
</dbReference>
<accession>A0A2U1NN29</accession>
<dbReference type="AlphaFoldDB" id="A0A2U1NN29"/>
<evidence type="ECO:0000256" key="2">
    <source>
        <dbReference type="ARBA" id="ARBA00022670"/>
    </source>
</evidence>
<comment type="similarity">
    <text evidence="1 10">Belongs to the peptidase A1 family.</text>
</comment>
<protein>
    <submittedName>
        <fullName evidence="12">Aspartic peptidase A1 family, Aspartic peptidase domain protein</fullName>
    </submittedName>
</protein>
<evidence type="ECO:0000256" key="10">
    <source>
        <dbReference type="RuleBase" id="RU000454"/>
    </source>
</evidence>
<dbReference type="FunFam" id="2.40.70.10:FF:000115">
    <property type="entry name" value="Lysosomal aspartic protease"/>
    <property type="match status" value="1"/>
</dbReference>
<dbReference type="GO" id="GO:0004190">
    <property type="term" value="F:aspartic-type endopeptidase activity"/>
    <property type="evidence" value="ECO:0007669"/>
    <property type="project" value="UniProtKB-KW"/>
</dbReference>
<keyword evidence="5" id="KW-0865">Zymogen</keyword>
<feature type="active site" evidence="8">
    <location>
        <position position="288"/>
    </location>
</feature>
<dbReference type="Gene3D" id="2.40.70.10">
    <property type="entry name" value="Acid Proteases"/>
    <property type="match status" value="2"/>
</dbReference>
<feature type="domain" description="Peptidase A1" evidence="11">
    <location>
        <begin position="83"/>
        <end position="428"/>
    </location>
</feature>
<dbReference type="SUPFAM" id="SSF50630">
    <property type="entry name" value="Acid proteases"/>
    <property type="match status" value="1"/>
</dbReference>
<evidence type="ECO:0000256" key="6">
    <source>
        <dbReference type="ARBA" id="ARBA00023157"/>
    </source>
</evidence>
<evidence type="ECO:0000256" key="8">
    <source>
        <dbReference type="PIRSR" id="PIRSR601461-1"/>
    </source>
</evidence>
<dbReference type="Proteomes" id="UP000245207">
    <property type="component" value="Unassembled WGS sequence"/>
</dbReference>
<keyword evidence="4 10" id="KW-0378">Hydrolase</keyword>
<feature type="disulfide bond" evidence="9">
    <location>
        <begin position="353"/>
        <end position="390"/>
    </location>
</feature>